<evidence type="ECO:0000256" key="1">
    <source>
        <dbReference type="SAM" id="MobiDB-lite"/>
    </source>
</evidence>
<dbReference type="AlphaFoldDB" id="A0A835P6N9"/>
<sequence length="79" mass="8983">MKQESQRTCHLKEKVGRKNNITTGLDDKEEQETKKKKNPPNWTKQNDQNVLSAAADHDHGHVESRRTARADAKPDGTSF</sequence>
<keyword evidence="3" id="KW-1185">Reference proteome</keyword>
<proteinExistence type="predicted"/>
<protein>
    <submittedName>
        <fullName evidence="2">Uncharacterized protein</fullName>
    </submittedName>
</protein>
<comment type="caution">
    <text evidence="2">The sequence shown here is derived from an EMBL/GenBank/DDBJ whole genome shotgun (WGS) entry which is preliminary data.</text>
</comment>
<accession>A0A835P6N9</accession>
<evidence type="ECO:0000313" key="2">
    <source>
        <dbReference type="EMBL" id="KAG0446878.1"/>
    </source>
</evidence>
<gene>
    <name evidence="2" type="ORF">HPP92_028645</name>
</gene>
<feature type="region of interest" description="Disordered" evidence="1">
    <location>
        <begin position="1"/>
        <end position="79"/>
    </location>
</feature>
<organism evidence="2 3">
    <name type="scientific">Vanilla planifolia</name>
    <name type="common">Vanilla</name>
    <dbReference type="NCBI Taxonomy" id="51239"/>
    <lineage>
        <taxon>Eukaryota</taxon>
        <taxon>Viridiplantae</taxon>
        <taxon>Streptophyta</taxon>
        <taxon>Embryophyta</taxon>
        <taxon>Tracheophyta</taxon>
        <taxon>Spermatophyta</taxon>
        <taxon>Magnoliopsida</taxon>
        <taxon>Liliopsida</taxon>
        <taxon>Asparagales</taxon>
        <taxon>Orchidaceae</taxon>
        <taxon>Vanilloideae</taxon>
        <taxon>Vanilleae</taxon>
        <taxon>Vanilla</taxon>
    </lineage>
</organism>
<reference evidence="2 3" key="1">
    <citation type="journal article" date="2020" name="Nat. Food">
        <title>A phased Vanilla planifolia genome enables genetic improvement of flavour and production.</title>
        <authorList>
            <person name="Hasing T."/>
            <person name="Tang H."/>
            <person name="Brym M."/>
            <person name="Khazi F."/>
            <person name="Huang T."/>
            <person name="Chambers A.H."/>
        </authorList>
    </citation>
    <scope>NUCLEOTIDE SEQUENCE [LARGE SCALE GENOMIC DNA]</scope>
    <source>
        <tissue evidence="2">Leaf</tissue>
    </source>
</reference>
<dbReference type="Proteomes" id="UP000636800">
    <property type="component" value="Unassembled WGS sequence"/>
</dbReference>
<name>A0A835P6N9_VANPL</name>
<evidence type="ECO:0000313" key="3">
    <source>
        <dbReference type="Proteomes" id="UP000636800"/>
    </source>
</evidence>
<dbReference type="EMBL" id="JADCNL010000538">
    <property type="protein sequence ID" value="KAG0446878.1"/>
    <property type="molecule type" value="Genomic_DNA"/>
</dbReference>
<feature type="compositionally biased region" description="Basic and acidic residues" evidence="1">
    <location>
        <begin position="55"/>
        <end position="79"/>
    </location>
</feature>
<feature type="compositionally biased region" description="Basic and acidic residues" evidence="1">
    <location>
        <begin position="1"/>
        <end position="16"/>
    </location>
</feature>